<feature type="domain" description="EngC GTPase" evidence="11">
    <location>
        <begin position="72"/>
        <end position="221"/>
    </location>
</feature>
<dbReference type="EMBL" id="JBEPMX010000001">
    <property type="protein sequence ID" value="MET3682089.1"/>
    <property type="molecule type" value="Genomic_DNA"/>
</dbReference>
<keyword evidence="6 10" id="KW-0378">Hydrolase</keyword>
<dbReference type="InterPro" id="IPR012340">
    <property type="entry name" value="NA-bd_OB-fold"/>
</dbReference>
<dbReference type="InterPro" id="IPR027417">
    <property type="entry name" value="P-loop_NTPase"/>
</dbReference>
<keyword evidence="1 10" id="KW-0963">Cytoplasm</keyword>
<dbReference type="PROSITE" id="PS51721">
    <property type="entry name" value="G_CP"/>
    <property type="match status" value="1"/>
</dbReference>
<keyword evidence="9 10" id="KW-0342">GTP-binding</keyword>
<dbReference type="CDD" id="cd04466">
    <property type="entry name" value="S1_YloQ_GTPase"/>
    <property type="match status" value="1"/>
</dbReference>
<comment type="function">
    <text evidence="10">One of several proteins that assist in the late maturation steps of the functional core of the 30S ribosomal subunit. Helps release RbfA from mature subunits. May play a role in the assembly of ribosomal proteins into the subunit. Circularly permuted GTPase that catalyzes slow GTP hydrolysis, GTPase activity is stimulated by the 30S ribosomal subunit.</text>
</comment>
<dbReference type="HAMAP" id="MF_01820">
    <property type="entry name" value="GTPase_RsgA"/>
    <property type="match status" value="1"/>
</dbReference>
<reference evidence="13 14" key="1">
    <citation type="submission" date="2024-06" db="EMBL/GenBank/DDBJ databases">
        <title>Genomic Encyclopedia of Type Strains, Phase IV (KMG-IV): sequencing the most valuable type-strain genomes for metagenomic binning, comparative biology and taxonomic classification.</title>
        <authorList>
            <person name="Goeker M."/>
        </authorList>
    </citation>
    <scope>NUCLEOTIDE SEQUENCE [LARGE SCALE GENOMIC DNA]</scope>
    <source>
        <strain evidence="13 14">DSM 23520</strain>
    </source>
</reference>
<comment type="similarity">
    <text evidence="10">Belongs to the TRAFAC class YlqF/YawG GTPase family. RsgA subfamily.</text>
</comment>
<dbReference type="PANTHER" id="PTHR32120:SF11">
    <property type="entry name" value="SMALL RIBOSOMAL SUBUNIT BIOGENESIS GTPASE RSGA 1, MITOCHONDRIAL-RELATED"/>
    <property type="match status" value="1"/>
</dbReference>
<dbReference type="Pfam" id="PF16745">
    <property type="entry name" value="RsgA_N"/>
    <property type="match status" value="1"/>
</dbReference>
<proteinExistence type="inferred from homology"/>
<dbReference type="RefSeq" id="WP_354218481.1">
    <property type="nucleotide sequence ID" value="NZ_JBEPMX010000001.1"/>
</dbReference>
<dbReference type="SUPFAM" id="SSF50249">
    <property type="entry name" value="Nucleic acid-binding proteins"/>
    <property type="match status" value="1"/>
</dbReference>
<comment type="subcellular location">
    <subcellularLocation>
        <location evidence="10">Cytoplasm</location>
    </subcellularLocation>
</comment>
<evidence type="ECO:0000256" key="5">
    <source>
        <dbReference type="ARBA" id="ARBA00022741"/>
    </source>
</evidence>
<name>A0ABV2KRV2_9BACI</name>
<comment type="cofactor">
    <cofactor evidence="10">
        <name>Zn(2+)</name>
        <dbReference type="ChEBI" id="CHEBI:29105"/>
    </cofactor>
    <text evidence="10">Binds 1 zinc ion per subunit.</text>
</comment>
<keyword evidence="7 10" id="KW-0862">Zinc</keyword>
<keyword evidence="8 10" id="KW-0694">RNA-binding</keyword>
<dbReference type="Pfam" id="PF03193">
    <property type="entry name" value="RsgA_GTPase"/>
    <property type="match status" value="1"/>
</dbReference>
<accession>A0ABV2KRV2</accession>
<dbReference type="InterPro" id="IPR004881">
    <property type="entry name" value="Ribosome_biogen_GTPase_RsgA"/>
</dbReference>
<keyword evidence="2 10" id="KW-0690">Ribosome biogenesis</keyword>
<feature type="binding site" evidence="10">
    <location>
        <position position="254"/>
    </location>
    <ligand>
        <name>Zn(2+)</name>
        <dbReference type="ChEBI" id="CHEBI:29105"/>
    </ligand>
</feature>
<dbReference type="Proteomes" id="UP001549167">
    <property type="component" value="Unassembled WGS sequence"/>
</dbReference>
<comment type="subunit">
    <text evidence="10">Monomer. Associates with 30S ribosomal subunit, binds 16S rRNA.</text>
</comment>
<dbReference type="InterPro" id="IPR031944">
    <property type="entry name" value="RsgA_N"/>
</dbReference>
<evidence type="ECO:0000313" key="14">
    <source>
        <dbReference type="Proteomes" id="UP001549167"/>
    </source>
</evidence>
<feature type="binding site" evidence="10">
    <location>
        <begin position="112"/>
        <end position="115"/>
    </location>
    <ligand>
        <name>GTP</name>
        <dbReference type="ChEBI" id="CHEBI:37565"/>
    </ligand>
</feature>
<evidence type="ECO:0000256" key="3">
    <source>
        <dbReference type="ARBA" id="ARBA00022723"/>
    </source>
</evidence>
<evidence type="ECO:0000256" key="6">
    <source>
        <dbReference type="ARBA" id="ARBA00022801"/>
    </source>
</evidence>
<dbReference type="Gene3D" id="1.10.40.50">
    <property type="entry name" value="Probable gtpase engc, domain 3"/>
    <property type="match status" value="1"/>
</dbReference>
<evidence type="ECO:0000256" key="9">
    <source>
        <dbReference type="ARBA" id="ARBA00023134"/>
    </source>
</evidence>
<dbReference type="CDD" id="cd01854">
    <property type="entry name" value="YjeQ_EngC"/>
    <property type="match status" value="1"/>
</dbReference>
<dbReference type="GO" id="GO:0016787">
    <property type="term" value="F:hydrolase activity"/>
    <property type="evidence" value="ECO:0007669"/>
    <property type="project" value="UniProtKB-KW"/>
</dbReference>
<keyword evidence="5 10" id="KW-0547">Nucleotide-binding</keyword>
<evidence type="ECO:0000313" key="13">
    <source>
        <dbReference type="EMBL" id="MET3682089.1"/>
    </source>
</evidence>
<evidence type="ECO:0000256" key="2">
    <source>
        <dbReference type="ARBA" id="ARBA00022517"/>
    </source>
</evidence>
<evidence type="ECO:0000256" key="7">
    <source>
        <dbReference type="ARBA" id="ARBA00022833"/>
    </source>
</evidence>
<feature type="binding site" evidence="10">
    <location>
        <position position="252"/>
    </location>
    <ligand>
        <name>Zn(2+)</name>
        <dbReference type="ChEBI" id="CHEBI:29105"/>
    </ligand>
</feature>
<evidence type="ECO:0000256" key="8">
    <source>
        <dbReference type="ARBA" id="ARBA00022884"/>
    </source>
</evidence>
<keyword evidence="4 10" id="KW-0699">rRNA-binding</keyword>
<protein>
    <recommendedName>
        <fullName evidence="10">Small ribosomal subunit biogenesis GTPase RsgA</fullName>
        <ecNumber evidence="10">3.6.1.-</ecNumber>
    </recommendedName>
</protein>
<dbReference type="Gene3D" id="2.40.50.140">
    <property type="entry name" value="Nucleic acid-binding proteins"/>
    <property type="match status" value="1"/>
</dbReference>
<evidence type="ECO:0000256" key="10">
    <source>
        <dbReference type="HAMAP-Rule" id="MF_01820"/>
    </source>
</evidence>
<dbReference type="SUPFAM" id="SSF52540">
    <property type="entry name" value="P-loop containing nucleoside triphosphate hydrolases"/>
    <property type="match status" value="1"/>
</dbReference>
<dbReference type="PROSITE" id="PS50936">
    <property type="entry name" value="ENGC_GTPASE"/>
    <property type="match status" value="1"/>
</dbReference>
<dbReference type="InterPro" id="IPR010914">
    <property type="entry name" value="RsgA_GTPase_dom"/>
</dbReference>
<dbReference type="NCBIfam" id="TIGR00157">
    <property type="entry name" value="ribosome small subunit-dependent GTPase A"/>
    <property type="match status" value="1"/>
</dbReference>
<organism evidence="13 14">
    <name type="scientific">Alkalibacillus flavidus</name>
    <dbReference type="NCBI Taxonomy" id="546021"/>
    <lineage>
        <taxon>Bacteria</taxon>
        <taxon>Bacillati</taxon>
        <taxon>Bacillota</taxon>
        <taxon>Bacilli</taxon>
        <taxon>Bacillales</taxon>
        <taxon>Bacillaceae</taxon>
        <taxon>Alkalibacillus</taxon>
    </lineage>
</organism>
<keyword evidence="14" id="KW-1185">Reference proteome</keyword>
<feature type="binding site" evidence="10">
    <location>
        <begin position="166"/>
        <end position="174"/>
    </location>
    <ligand>
        <name>GTP</name>
        <dbReference type="ChEBI" id="CHEBI:37565"/>
    </ligand>
</feature>
<feature type="binding site" evidence="10">
    <location>
        <position position="260"/>
    </location>
    <ligand>
        <name>Zn(2+)</name>
        <dbReference type="ChEBI" id="CHEBI:29105"/>
    </ligand>
</feature>
<evidence type="ECO:0000259" key="12">
    <source>
        <dbReference type="PROSITE" id="PS51721"/>
    </source>
</evidence>
<sequence length="293" mass="33361">MVQGKIMKALSGFYDVMVGDQIYRCKGRGVFRKQKITPLVGDYVDITLEEDETGTVTDVLPRDHELIRPPVANVDQAIIVTSMIEPEFNPLLLDRFLVLVEHKQLDALIVLTKDDLIDDETRKRIDYYRSVYEAIGYDVIQTSQETADLTEQLKPYLRDKTSVIAGQSGVGKSTLLNRLDDTLNIETNDISQSLGRGKHTTRHVELYQLGGGLVADTPGFSALDFDELALEDLRHCFPDLMAFEEGCKFRGCYHINEPKCAVKQAVDDGDIAPFRYTHYQQFYDEINQRKPRY</sequence>
<feature type="binding site" evidence="10">
    <location>
        <position position="247"/>
    </location>
    <ligand>
        <name>Zn(2+)</name>
        <dbReference type="ChEBI" id="CHEBI:29105"/>
    </ligand>
</feature>
<feature type="domain" description="CP-type G" evidence="12">
    <location>
        <begin position="63"/>
        <end position="223"/>
    </location>
</feature>
<dbReference type="EC" id="3.6.1.-" evidence="10"/>
<evidence type="ECO:0000259" key="11">
    <source>
        <dbReference type="PROSITE" id="PS50936"/>
    </source>
</evidence>
<keyword evidence="3 10" id="KW-0479">Metal-binding</keyword>
<evidence type="ECO:0000256" key="1">
    <source>
        <dbReference type="ARBA" id="ARBA00022490"/>
    </source>
</evidence>
<dbReference type="Gene3D" id="3.40.50.300">
    <property type="entry name" value="P-loop containing nucleotide triphosphate hydrolases"/>
    <property type="match status" value="1"/>
</dbReference>
<comment type="caution">
    <text evidence="13">The sequence shown here is derived from an EMBL/GenBank/DDBJ whole genome shotgun (WGS) entry which is preliminary data.</text>
</comment>
<dbReference type="PANTHER" id="PTHR32120">
    <property type="entry name" value="SMALL RIBOSOMAL SUBUNIT BIOGENESIS GTPASE RSGA"/>
    <property type="match status" value="1"/>
</dbReference>
<dbReference type="InterPro" id="IPR030378">
    <property type="entry name" value="G_CP_dom"/>
</dbReference>
<evidence type="ECO:0000256" key="4">
    <source>
        <dbReference type="ARBA" id="ARBA00022730"/>
    </source>
</evidence>
<gene>
    <name evidence="10" type="primary">rsgA</name>
    <name evidence="13" type="ORF">ABID56_000168</name>
</gene>